<accession>I7ZAA0</accession>
<comment type="caution">
    <text evidence="2">The sequence shown here is derived from an EMBL/GenBank/DDBJ whole genome shotgun (WGS) entry which is preliminary data.</text>
</comment>
<feature type="signal peptide" evidence="1">
    <location>
        <begin position="1"/>
        <end position="18"/>
    </location>
</feature>
<dbReference type="Proteomes" id="UP000003704">
    <property type="component" value="Unassembled WGS sequence"/>
</dbReference>
<evidence type="ECO:0000313" key="3">
    <source>
        <dbReference type="Proteomes" id="UP000003704"/>
    </source>
</evidence>
<dbReference type="EMBL" id="AKGD01000003">
    <property type="protein sequence ID" value="EIT68587.1"/>
    <property type="molecule type" value="Genomic_DNA"/>
</dbReference>
<dbReference type="AlphaFoldDB" id="I7ZAA0"/>
<proteinExistence type="predicted"/>
<keyword evidence="3" id="KW-1185">Reference proteome</keyword>
<protein>
    <submittedName>
        <fullName evidence="2">Uncharacterized protein</fullName>
    </submittedName>
</protein>
<sequence>MLVLALALASGLGSAVQAAESQKARTQALPTVSADDIDLWAFSTVSASVSAKTVAEFRAIPNLASESKDDLRGLKEDNAEAQASYGPVGYRFTYSDGLDLRVLDYGESAFVTRMRLSGADRVVKDEVKIGGPRSGIEAALGRPSRGGGSYAVYEGKNDVVRVFYTPTGLISAVEVDRGG</sequence>
<evidence type="ECO:0000313" key="2">
    <source>
        <dbReference type="EMBL" id="EIT68587.1"/>
    </source>
</evidence>
<gene>
    <name evidence="2" type="ORF">WQQ_37820</name>
</gene>
<reference evidence="2 3" key="1">
    <citation type="journal article" date="2012" name="J. Bacteriol.">
        <title>Genome Sequence of n-Alkane-Degrading Hydrocarboniphaga effusa Strain AP103T (ATCC BAA-332T).</title>
        <authorList>
            <person name="Chang H.K."/>
            <person name="Zylstra G.J."/>
            <person name="Chae J.C."/>
        </authorList>
    </citation>
    <scope>NUCLEOTIDE SEQUENCE [LARGE SCALE GENOMIC DNA]</scope>
    <source>
        <strain evidence="2 3">AP103</strain>
    </source>
</reference>
<feature type="chain" id="PRO_5003712795" evidence="1">
    <location>
        <begin position="19"/>
        <end position="179"/>
    </location>
</feature>
<name>I7ZAA0_9GAMM</name>
<evidence type="ECO:0000256" key="1">
    <source>
        <dbReference type="SAM" id="SignalP"/>
    </source>
</evidence>
<keyword evidence="1" id="KW-0732">Signal</keyword>
<organism evidence="2 3">
    <name type="scientific">Hydrocarboniphaga effusa AP103</name>
    <dbReference type="NCBI Taxonomy" id="1172194"/>
    <lineage>
        <taxon>Bacteria</taxon>
        <taxon>Pseudomonadati</taxon>
        <taxon>Pseudomonadota</taxon>
        <taxon>Gammaproteobacteria</taxon>
        <taxon>Nevskiales</taxon>
        <taxon>Nevskiaceae</taxon>
        <taxon>Hydrocarboniphaga</taxon>
    </lineage>
</organism>